<accession>A0A1I6DJ71</accession>
<dbReference type="STRING" id="84724.SAMN04488564_102825"/>
<dbReference type="EMBL" id="FOYL01000002">
    <property type="protein sequence ID" value="SFR05484.1"/>
    <property type="molecule type" value="Genomic_DNA"/>
</dbReference>
<dbReference type="SUPFAM" id="SSF47413">
    <property type="entry name" value="lambda repressor-like DNA-binding domains"/>
    <property type="match status" value="1"/>
</dbReference>
<evidence type="ECO:0000259" key="5">
    <source>
        <dbReference type="PROSITE" id="PS50932"/>
    </source>
</evidence>
<dbReference type="Pfam" id="PF13377">
    <property type="entry name" value="Peripla_BP_3"/>
    <property type="match status" value="1"/>
</dbReference>
<evidence type="ECO:0000313" key="6">
    <source>
        <dbReference type="EMBL" id="SFR05484.1"/>
    </source>
</evidence>
<proteinExistence type="predicted"/>
<dbReference type="InterPro" id="IPR046335">
    <property type="entry name" value="LacI/GalR-like_sensor"/>
</dbReference>
<evidence type="ECO:0000256" key="4">
    <source>
        <dbReference type="ARBA" id="ARBA00023163"/>
    </source>
</evidence>
<evidence type="ECO:0000313" key="7">
    <source>
        <dbReference type="Proteomes" id="UP000198583"/>
    </source>
</evidence>
<dbReference type="OrthoDB" id="9798934at2"/>
<dbReference type="CDD" id="cd06288">
    <property type="entry name" value="PBP1_sucrose_transcription_regulator"/>
    <property type="match status" value="1"/>
</dbReference>
<reference evidence="7" key="1">
    <citation type="submission" date="2016-10" db="EMBL/GenBank/DDBJ databases">
        <authorList>
            <person name="Varghese N."/>
            <person name="Submissions S."/>
        </authorList>
    </citation>
    <scope>NUCLEOTIDE SEQUENCE [LARGE SCALE GENOMIC DNA]</scope>
    <source>
        <strain evidence="7">DSM 44232</strain>
    </source>
</reference>
<dbReference type="Proteomes" id="UP000198583">
    <property type="component" value="Unassembled WGS sequence"/>
</dbReference>
<name>A0A1I6DJ71_9PSEU</name>
<dbReference type="GO" id="GO:0000976">
    <property type="term" value="F:transcription cis-regulatory region binding"/>
    <property type="evidence" value="ECO:0007669"/>
    <property type="project" value="TreeGrafter"/>
</dbReference>
<keyword evidence="1" id="KW-0678">Repressor</keyword>
<organism evidence="6 7">
    <name type="scientific">Lentzea waywayandensis</name>
    <dbReference type="NCBI Taxonomy" id="84724"/>
    <lineage>
        <taxon>Bacteria</taxon>
        <taxon>Bacillati</taxon>
        <taxon>Actinomycetota</taxon>
        <taxon>Actinomycetes</taxon>
        <taxon>Pseudonocardiales</taxon>
        <taxon>Pseudonocardiaceae</taxon>
        <taxon>Lentzea</taxon>
    </lineage>
</organism>
<dbReference type="AlphaFoldDB" id="A0A1I6DJ71"/>
<sequence length="397" mass="41750">MGRTRVTLADVAAASGVSVTTASLVLTGRARELRISEAAERRVRSTALDLGYRRGTLVTGPRPGRSRTIGFVLDTIASTGLAGDVLSGALEAAHRRGFVLFVGETGGDPVEERALFAAMCDRRADGIVLAAADTRVVALPDGPHHVPADARVVALPDGPRHVPADTRVVALPDGPRHVPADTRTVALPDGPHHVPAVLLNATNASRPGLPSVMPDERQGGRSAARVLVEAGHRRGVHLIGVGPRGVPPGGVAAVERLVGIREVFEAAGVEIAGAHCCPKWTPEDGYDATRRLLSAHRPRALVCFDDRLAFGAYQALAEAGLSVPGDVSVLGFGDHPVASWMRPRLTTVALPRHELGARAVGVLVEMLERRPRGVRSSLVHRVPMPLREGGSVAPPQR</sequence>
<dbReference type="SUPFAM" id="SSF53822">
    <property type="entry name" value="Periplasmic binding protein-like I"/>
    <property type="match status" value="2"/>
</dbReference>
<dbReference type="InterPro" id="IPR028082">
    <property type="entry name" value="Peripla_BP_I"/>
</dbReference>
<dbReference type="Gene3D" id="3.40.50.2300">
    <property type="match status" value="3"/>
</dbReference>
<evidence type="ECO:0000256" key="2">
    <source>
        <dbReference type="ARBA" id="ARBA00023015"/>
    </source>
</evidence>
<keyword evidence="4" id="KW-0804">Transcription</keyword>
<dbReference type="InterPro" id="IPR000843">
    <property type="entry name" value="HTH_LacI"/>
</dbReference>
<dbReference type="PANTHER" id="PTHR30146:SF148">
    <property type="entry name" value="HTH-TYPE TRANSCRIPTIONAL REPRESSOR PURR-RELATED"/>
    <property type="match status" value="1"/>
</dbReference>
<keyword evidence="7" id="KW-1185">Reference proteome</keyword>
<gene>
    <name evidence="6" type="ORF">SAMN04488564_102825</name>
</gene>
<dbReference type="SMART" id="SM00354">
    <property type="entry name" value="HTH_LACI"/>
    <property type="match status" value="1"/>
</dbReference>
<protein>
    <submittedName>
        <fullName evidence="6">LacI family transcriptional regulator</fullName>
    </submittedName>
</protein>
<dbReference type="InterPro" id="IPR010982">
    <property type="entry name" value="Lambda_DNA-bd_dom_sf"/>
</dbReference>
<dbReference type="CDD" id="cd01392">
    <property type="entry name" value="HTH_LacI"/>
    <property type="match status" value="1"/>
</dbReference>
<dbReference type="GO" id="GO:0003700">
    <property type="term" value="F:DNA-binding transcription factor activity"/>
    <property type="evidence" value="ECO:0007669"/>
    <property type="project" value="TreeGrafter"/>
</dbReference>
<feature type="domain" description="HTH lacI-type" evidence="5">
    <location>
        <begin position="6"/>
        <end position="59"/>
    </location>
</feature>
<keyword evidence="3" id="KW-0238">DNA-binding</keyword>
<evidence type="ECO:0000256" key="3">
    <source>
        <dbReference type="ARBA" id="ARBA00023125"/>
    </source>
</evidence>
<dbReference type="PROSITE" id="PS50932">
    <property type="entry name" value="HTH_LACI_2"/>
    <property type="match status" value="1"/>
</dbReference>
<keyword evidence="2" id="KW-0805">Transcription regulation</keyword>
<dbReference type="Gene3D" id="1.10.260.40">
    <property type="entry name" value="lambda repressor-like DNA-binding domains"/>
    <property type="match status" value="1"/>
</dbReference>
<dbReference type="Pfam" id="PF00356">
    <property type="entry name" value="LacI"/>
    <property type="match status" value="1"/>
</dbReference>
<evidence type="ECO:0000256" key="1">
    <source>
        <dbReference type="ARBA" id="ARBA00022491"/>
    </source>
</evidence>
<dbReference type="PANTHER" id="PTHR30146">
    <property type="entry name" value="LACI-RELATED TRANSCRIPTIONAL REPRESSOR"/>
    <property type="match status" value="1"/>
</dbReference>